<proteinExistence type="inferred from homology"/>
<comment type="subunit">
    <text evidence="7">Homoheptamer.</text>
</comment>
<feature type="transmembrane region" description="Helical" evidence="7">
    <location>
        <begin position="217"/>
        <end position="244"/>
    </location>
</feature>
<evidence type="ECO:0000256" key="2">
    <source>
        <dbReference type="ARBA" id="ARBA00008017"/>
    </source>
</evidence>
<keyword evidence="7" id="KW-0997">Cell inner membrane</keyword>
<keyword evidence="5 7" id="KW-1133">Transmembrane helix</keyword>
<evidence type="ECO:0000256" key="9">
    <source>
        <dbReference type="SAM" id="MobiDB-lite"/>
    </source>
</evidence>
<evidence type="ECO:0000313" key="14">
    <source>
        <dbReference type="Proteomes" id="UP001239909"/>
    </source>
</evidence>
<comment type="function">
    <text evidence="7">Mechanosensitive channel that participates in the regulation of osmotic pressure changes within the cell, opening in response to stretch forces in the membrane lipid bilayer, without the need for other proteins. Contributes to normal resistance to hypoosmotic shock. Forms an ion channel of 1.0 nanosiemens conductance with a slight preference for anions.</text>
</comment>
<evidence type="ECO:0000256" key="4">
    <source>
        <dbReference type="ARBA" id="ARBA00022692"/>
    </source>
</evidence>
<feature type="transmembrane region" description="Helical" evidence="7">
    <location>
        <begin position="175"/>
        <end position="196"/>
    </location>
</feature>
<feature type="compositionally biased region" description="Low complexity" evidence="9">
    <location>
        <begin position="433"/>
        <end position="446"/>
    </location>
</feature>
<dbReference type="Pfam" id="PF21082">
    <property type="entry name" value="MS_channel_3rd"/>
    <property type="match status" value="1"/>
</dbReference>
<keyword evidence="7" id="KW-0407">Ion channel</keyword>
<feature type="domain" description="Mechanosensitive ion channel MscS C-terminal" evidence="12">
    <location>
        <begin position="339"/>
        <end position="421"/>
    </location>
</feature>
<keyword evidence="6 7" id="KW-0472">Membrane</keyword>
<dbReference type="InterPro" id="IPR011014">
    <property type="entry name" value="MscS_channel_TM-2"/>
</dbReference>
<sequence length="466" mass="49763">MTKMFSLGLRPFRGLLALLALALMLAAPAAIAQDAAEDGPALAPEITDTASDIDIFTLRLIPLTKDELAAAAEAWLGIVRDKTEAVIEAQIRLADAEGEAADAARTALAELTTGRKALFDKYATVIDSWEKKGGDEAAIAEYRAYRSAIIVEETRTADAETLMTQALTWASDKDGGIQLVIDVSIILVSLLALYIVARTVRRLVGRWIGRVPNLSRLLQSFLVMVAYWITMAIGLMVVLSGLGIDISPVFALIGGASFILAFALQSTLGNLASGLMIMLNRPFDEGDYVDVGGVAGTVKSVSIMSTTLVTPDNQIIVVPNSNVWGNTITNVTTSPTRRVDLVFGIGYDDSIEAAQKVLEEIVAAHPLVMSEPAPVIRVHELADSSVNFICRPWVKGGDYWTVYWDLMRQVKQNFDAAGISIPYPQQDVHMHQAAPKTAPAERAAPPSTVSGGAGTASDQARGADGA</sequence>
<feature type="domain" description="Mechanosensitive ion channel MscS" evidence="11">
    <location>
        <begin position="267"/>
        <end position="332"/>
    </location>
</feature>
<dbReference type="EMBL" id="BSYI01000009">
    <property type="protein sequence ID" value="GMG82311.1"/>
    <property type="molecule type" value="Genomic_DNA"/>
</dbReference>
<evidence type="ECO:0000256" key="7">
    <source>
        <dbReference type="RuleBase" id="RU369025"/>
    </source>
</evidence>
<dbReference type="Gene3D" id="2.30.30.60">
    <property type="match status" value="1"/>
</dbReference>
<evidence type="ECO:0000256" key="3">
    <source>
        <dbReference type="ARBA" id="ARBA00022475"/>
    </source>
</evidence>
<name>A0ABQ6LPD0_9RHOB</name>
<gene>
    <name evidence="13" type="ORF">LNKW23_15240</name>
</gene>
<dbReference type="SUPFAM" id="SSF50182">
    <property type="entry name" value="Sm-like ribonucleoproteins"/>
    <property type="match status" value="1"/>
</dbReference>
<keyword evidence="7" id="KW-0813">Transport</keyword>
<dbReference type="InterPro" id="IPR006685">
    <property type="entry name" value="MscS_channel_2nd"/>
</dbReference>
<comment type="similarity">
    <text evidence="2 7">Belongs to the MscS (TC 1.A.23) family.</text>
</comment>
<dbReference type="InterPro" id="IPR010920">
    <property type="entry name" value="LSM_dom_sf"/>
</dbReference>
<organism evidence="13 14">
    <name type="scientific">Paralimibaculum aggregatum</name>
    <dbReference type="NCBI Taxonomy" id="3036245"/>
    <lineage>
        <taxon>Bacteria</taxon>
        <taxon>Pseudomonadati</taxon>
        <taxon>Pseudomonadota</taxon>
        <taxon>Alphaproteobacteria</taxon>
        <taxon>Rhodobacterales</taxon>
        <taxon>Paracoccaceae</taxon>
        <taxon>Paralimibaculum</taxon>
    </lineage>
</organism>
<dbReference type="InterPro" id="IPR023408">
    <property type="entry name" value="MscS_beta-dom_sf"/>
</dbReference>
<dbReference type="Pfam" id="PF00924">
    <property type="entry name" value="MS_channel_2nd"/>
    <property type="match status" value="1"/>
</dbReference>
<comment type="subcellular location">
    <subcellularLocation>
        <location evidence="7">Cell inner membrane</location>
        <topology evidence="7">Multi-pass membrane protein</topology>
    </subcellularLocation>
    <subcellularLocation>
        <location evidence="1">Cell membrane</location>
        <topology evidence="1">Multi-pass membrane protein</topology>
    </subcellularLocation>
</comment>
<comment type="caution">
    <text evidence="7">Lacks conserved residue(s) required for the propagation of feature annotation.</text>
</comment>
<evidence type="ECO:0000256" key="5">
    <source>
        <dbReference type="ARBA" id="ARBA00022989"/>
    </source>
</evidence>
<evidence type="ECO:0000256" key="1">
    <source>
        <dbReference type="ARBA" id="ARBA00004651"/>
    </source>
</evidence>
<dbReference type="InterPro" id="IPR045275">
    <property type="entry name" value="MscS_archaea/bacteria_type"/>
</dbReference>
<dbReference type="InterPro" id="IPR011066">
    <property type="entry name" value="MscS_channel_C_sf"/>
</dbReference>
<accession>A0ABQ6LPD0</accession>
<dbReference type="Proteomes" id="UP001239909">
    <property type="component" value="Unassembled WGS sequence"/>
</dbReference>
<evidence type="ECO:0000259" key="11">
    <source>
        <dbReference type="Pfam" id="PF00924"/>
    </source>
</evidence>
<feature type="transmembrane region" description="Helical" evidence="7">
    <location>
        <begin position="250"/>
        <end position="272"/>
    </location>
</feature>
<dbReference type="InterPro" id="IPR049278">
    <property type="entry name" value="MS_channel_C"/>
</dbReference>
<keyword evidence="4 7" id="KW-0812">Transmembrane</keyword>
<evidence type="ECO:0000259" key="12">
    <source>
        <dbReference type="Pfam" id="PF21082"/>
    </source>
</evidence>
<evidence type="ECO:0000256" key="10">
    <source>
        <dbReference type="SAM" id="SignalP"/>
    </source>
</evidence>
<feature type="coiled-coil region" evidence="8">
    <location>
        <begin position="79"/>
        <end position="106"/>
    </location>
</feature>
<comment type="caution">
    <text evidence="13">The sequence shown here is derived from an EMBL/GenBank/DDBJ whole genome shotgun (WGS) entry which is preliminary data.</text>
</comment>
<protein>
    <recommendedName>
        <fullName evidence="7">Small-conductance mechanosensitive channel</fullName>
    </recommendedName>
</protein>
<dbReference type="SUPFAM" id="SSF82861">
    <property type="entry name" value="Mechanosensitive channel protein MscS (YggB), transmembrane region"/>
    <property type="match status" value="1"/>
</dbReference>
<keyword evidence="3" id="KW-1003">Cell membrane</keyword>
<keyword evidence="14" id="KW-1185">Reference proteome</keyword>
<feature type="region of interest" description="Disordered" evidence="9">
    <location>
        <begin position="429"/>
        <end position="466"/>
    </location>
</feature>
<evidence type="ECO:0000256" key="6">
    <source>
        <dbReference type="ARBA" id="ARBA00023136"/>
    </source>
</evidence>
<dbReference type="Gene3D" id="3.30.70.100">
    <property type="match status" value="1"/>
</dbReference>
<evidence type="ECO:0000256" key="8">
    <source>
        <dbReference type="SAM" id="Coils"/>
    </source>
</evidence>
<dbReference type="Gene3D" id="1.10.287.1260">
    <property type="match status" value="1"/>
</dbReference>
<keyword evidence="10" id="KW-0732">Signal</keyword>
<dbReference type="SUPFAM" id="SSF82689">
    <property type="entry name" value="Mechanosensitive channel protein MscS (YggB), C-terminal domain"/>
    <property type="match status" value="1"/>
</dbReference>
<keyword evidence="7" id="KW-0406">Ion transport</keyword>
<feature type="signal peptide" evidence="10">
    <location>
        <begin position="1"/>
        <end position="32"/>
    </location>
</feature>
<evidence type="ECO:0000313" key="13">
    <source>
        <dbReference type="EMBL" id="GMG82311.1"/>
    </source>
</evidence>
<dbReference type="PANTHER" id="PTHR30221">
    <property type="entry name" value="SMALL-CONDUCTANCE MECHANOSENSITIVE CHANNEL"/>
    <property type="match status" value="1"/>
</dbReference>
<dbReference type="PANTHER" id="PTHR30221:SF1">
    <property type="entry name" value="SMALL-CONDUCTANCE MECHANOSENSITIVE CHANNEL"/>
    <property type="match status" value="1"/>
</dbReference>
<dbReference type="RefSeq" id="WP_285671086.1">
    <property type="nucleotide sequence ID" value="NZ_BSYI01000009.1"/>
</dbReference>
<feature type="chain" id="PRO_5045987607" description="Small-conductance mechanosensitive channel" evidence="10">
    <location>
        <begin position="33"/>
        <end position="466"/>
    </location>
</feature>
<reference evidence="13 14" key="1">
    <citation type="submission" date="2023-04" db="EMBL/GenBank/DDBJ databases">
        <title>Marinoamorphus aggregata gen. nov., sp. Nov., isolate from tissue of brittle star Ophioplocus japonicus.</title>
        <authorList>
            <person name="Kawano K."/>
            <person name="Sawayama S."/>
            <person name="Nakagawa S."/>
        </authorList>
    </citation>
    <scope>NUCLEOTIDE SEQUENCE [LARGE SCALE GENOMIC DNA]</scope>
    <source>
        <strain evidence="13 14">NKW23</strain>
    </source>
</reference>
<keyword evidence="8" id="KW-0175">Coiled coil</keyword>